<reference evidence="1 2" key="1">
    <citation type="journal article" date="2012" name="Science">
        <title>The Paleozoic origin of enzymatic lignin decomposition reconstructed from 31 fungal genomes.</title>
        <authorList>
            <person name="Floudas D."/>
            <person name="Binder M."/>
            <person name="Riley R."/>
            <person name="Barry K."/>
            <person name="Blanchette R.A."/>
            <person name="Henrissat B."/>
            <person name="Martinez A.T."/>
            <person name="Otillar R."/>
            <person name="Spatafora J.W."/>
            <person name="Yadav J.S."/>
            <person name="Aerts A."/>
            <person name="Benoit I."/>
            <person name="Boyd A."/>
            <person name="Carlson A."/>
            <person name="Copeland A."/>
            <person name="Coutinho P.M."/>
            <person name="de Vries R.P."/>
            <person name="Ferreira P."/>
            <person name="Findley K."/>
            <person name="Foster B."/>
            <person name="Gaskell J."/>
            <person name="Glotzer D."/>
            <person name="Gorecki P."/>
            <person name="Heitman J."/>
            <person name="Hesse C."/>
            <person name="Hori C."/>
            <person name="Igarashi K."/>
            <person name="Jurgens J.A."/>
            <person name="Kallen N."/>
            <person name="Kersten P."/>
            <person name="Kohler A."/>
            <person name="Kuees U."/>
            <person name="Kumar T.K.A."/>
            <person name="Kuo A."/>
            <person name="LaButti K."/>
            <person name="Larrondo L.F."/>
            <person name="Lindquist E."/>
            <person name="Ling A."/>
            <person name="Lombard V."/>
            <person name="Lucas S."/>
            <person name="Lundell T."/>
            <person name="Martin R."/>
            <person name="McLaughlin D.J."/>
            <person name="Morgenstern I."/>
            <person name="Morin E."/>
            <person name="Murat C."/>
            <person name="Nagy L.G."/>
            <person name="Nolan M."/>
            <person name="Ohm R.A."/>
            <person name="Patyshakuliyeva A."/>
            <person name="Rokas A."/>
            <person name="Ruiz-Duenas F.J."/>
            <person name="Sabat G."/>
            <person name="Salamov A."/>
            <person name="Samejima M."/>
            <person name="Schmutz J."/>
            <person name="Slot J.C."/>
            <person name="St John F."/>
            <person name="Stenlid J."/>
            <person name="Sun H."/>
            <person name="Sun S."/>
            <person name="Syed K."/>
            <person name="Tsang A."/>
            <person name="Wiebenga A."/>
            <person name="Young D."/>
            <person name="Pisabarro A."/>
            <person name="Eastwood D.C."/>
            <person name="Martin F."/>
            <person name="Cullen D."/>
            <person name="Grigoriev I.V."/>
            <person name="Hibbett D.S."/>
        </authorList>
    </citation>
    <scope>NUCLEOTIDE SEQUENCE [LARGE SCALE GENOMIC DNA]</scope>
    <source>
        <strain evidence="1 2">DJM-731 SS1</strain>
    </source>
</reference>
<dbReference type="GeneID" id="63687782"/>
<gene>
    <name evidence="1" type="ORF">DACRYDRAFT_22190</name>
</gene>
<keyword evidence="2" id="KW-1185">Reference proteome</keyword>
<evidence type="ECO:0000313" key="2">
    <source>
        <dbReference type="Proteomes" id="UP000030653"/>
    </source>
</evidence>
<dbReference type="RefSeq" id="XP_040628698.1">
    <property type="nucleotide sequence ID" value="XM_040772720.1"/>
</dbReference>
<dbReference type="HOGENOM" id="CLU_129407_0_0_1"/>
<name>M5FVG7_DACPD</name>
<dbReference type="EMBL" id="JH795863">
    <property type="protein sequence ID" value="EJU01801.1"/>
    <property type="molecule type" value="Genomic_DNA"/>
</dbReference>
<evidence type="ECO:0000313" key="1">
    <source>
        <dbReference type="EMBL" id="EJU01801.1"/>
    </source>
</evidence>
<dbReference type="AlphaFoldDB" id="M5FVG7"/>
<dbReference type="Proteomes" id="UP000030653">
    <property type="component" value="Unassembled WGS sequence"/>
</dbReference>
<protein>
    <submittedName>
        <fullName evidence="1">Uncharacterized protein</fullName>
    </submittedName>
</protein>
<proteinExistence type="predicted"/>
<accession>M5FVG7</accession>
<sequence length="155" mass="17851">MERAKLSVSQAIDHLNHVQADYPTFAALFYYLREREAQDGINQAYKYVVQARAVERDVERRIRALRGGPSMRHGTYSYGYAANYHGPNYLPLPPTWPPSHSTYPSPPQHNNSQNALSGNTIHIEQHQNANDFDCMAETKKWLNFLSFRKLCEDPL</sequence>
<organism evidence="1 2">
    <name type="scientific">Dacryopinax primogenitus (strain DJM 731)</name>
    <name type="common">Brown rot fungus</name>
    <dbReference type="NCBI Taxonomy" id="1858805"/>
    <lineage>
        <taxon>Eukaryota</taxon>
        <taxon>Fungi</taxon>
        <taxon>Dikarya</taxon>
        <taxon>Basidiomycota</taxon>
        <taxon>Agaricomycotina</taxon>
        <taxon>Dacrymycetes</taxon>
        <taxon>Dacrymycetales</taxon>
        <taxon>Dacrymycetaceae</taxon>
        <taxon>Dacryopinax</taxon>
    </lineage>
</organism>